<keyword evidence="1" id="KW-0812">Transmembrane</keyword>
<accession>A0ABS1BUN1</accession>
<proteinExistence type="predicted"/>
<gene>
    <name evidence="2" type="ORF">JDW22_10500</name>
</gene>
<name>A0ABS1BUN1_9NEIS</name>
<evidence type="ECO:0000313" key="2">
    <source>
        <dbReference type="EMBL" id="MBK0396991.1"/>
    </source>
</evidence>
<dbReference type="InterPro" id="IPR019670">
    <property type="entry name" value="DUF2523"/>
</dbReference>
<reference evidence="2 3" key="1">
    <citation type="journal article" date="2021" name="Pathogens">
        <title>Isolation and Characterization of Kingella bonacorsii sp. nov., A Novel Kingella Species Detected in a Stable Periodontitis Subject.</title>
        <authorList>
            <person name="Antezack A."/>
            <person name="Boxberger M."/>
            <person name="Rolland C."/>
            <person name="Monnet-Corti V."/>
            <person name="La Scola B."/>
        </authorList>
    </citation>
    <scope>NUCLEOTIDE SEQUENCE [LARGE SCALE GENOMIC DNA]</scope>
    <source>
        <strain evidence="2 3">Marseille-Q4569</strain>
    </source>
</reference>
<dbReference type="Pfam" id="PF10734">
    <property type="entry name" value="DUF2523"/>
    <property type="match status" value="1"/>
</dbReference>
<protein>
    <submittedName>
        <fullName evidence="2">DUF2523 domain-containing protein</fullName>
    </submittedName>
</protein>
<dbReference type="EMBL" id="JAEHNZ010000003">
    <property type="protein sequence ID" value="MBK0396991.1"/>
    <property type="molecule type" value="Genomic_DNA"/>
</dbReference>
<evidence type="ECO:0000313" key="3">
    <source>
        <dbReference type="Proteomes" id="UP000614058"/>
    </source>
</evidence>
<dbReference type="RefSeq" id="WP_003793989.1">
    <property type="nucleotide sequence ID" value="NZ_JAEHNZ010000003.1"/>
</dbReference>
<sequence>MPAALLPLLSRLLTTLIGQIFIALGISAITYKGVENLQAYFVRVIQDEMGRFPSEALQLFYMAGGGVALNWIFGAVAFAFTFTATTKIGSVLKSK</sequence>
<keyword evidence="1" id="KW-1133">Transmembrane helix</keyword>
<feature type="transmembrane region" description="Helical" evidence="1">
    <location>
        <begin position="12"/>
        <end position="31"/>
    </location>
</feature>
<keyword evidence="3" id="KW-1185">Reference proteome</keyword>
<keyword evidence="1" id="KW-0472">Membrane</keyword>
<dbReference type="GeneID" id="84907086"/>
<organism evidence="2 3">
    <name type="scientific">Kingella bonacorsii</name>
    <dbReference type="NCBI Taxonomy" id="2796361"/>
    <lineage>
        <taxon>Bacteria</taxon>
        <taxon>Pseudomonadati</taxon>
        <taxon>Pseudomonadota</taxon>
        <taxon>Betaproteobacteria</taxon>
        <taxon>Neisseriales</taxon>
        <taxon>Neisseriaceae</taxon>
        <taxon>Kingella</taxon>
    </lineage>
</organism>
<evidence type="ECO:0000256" key="1">
    <source>
        <dbReference type="SAM" id="Phobius"/>
    </source>
</evidence>
<feature type="transmembrane region" description="Helical" evidence="1">
    <location>
        <begin position="59"/>
        <end position="85"/>
    </location>
</feature>
<dbReference type="Proteomes" id="UP000614058">
    <property type="component" value="Unassembled WGS sequence"/>
</dbReference>
<comment type="caution">
    <text evidence="2">The sequence shown here is derived from an EMBL/GenBank/DDBJ whole genome shotgun (WGS) entry which is preliminary data.</text>
</comment>